<dbReference type="PANTHER" id="PTHR24282:SF155">
    <property type="entry name" value="CYTOCHROME P450 734A1-LIKE"/>
    <property type="match status" value="1"/>
</dbReference>
<evidence type="ECO:0000256" key="7">
    <source>
        <dbReference type="ARBA" id="ARBA00023002"/>
    </source>
</evidence>
<evidence type="ECO:0000256" key="11">
    <source>
        <dbReference type="PIRSR" id="PIRSR602401-1"/>
    </source>
</evidence>
<comment type="subcellular location">
    <subcellularLocation>
        <location evidence="1">Membrane</location>
    </subcellularLocation>
</comment>
<dbReference type="InterPro" id="IPR002401">
    <property type="entry name" value="Cyt_P450_E_grp-I"/>
</dbReference>
<keyword evidence="9" id="KW-0503">Monooxygenase</keyword>
<evidence type="ECO:0000313" key="13">
    <source>
        <dbReference type="Proteomes" id="UP001630127"/>
    </source>
</evidence>
<evidence type="ECO:0008006" key="14">
    <source>
        <dbReference type="Google" id="ProtNLM"/>
    </source>
</evidence>
<dbReference type="GO" id="GO:0004497">
    <property type="term" value="F:monooxygenase activity"/>
    <property type="evidence" value="ECO:0007669"/>
    <property type="project" value="UniProtKB-KW"/>
</dbReference>
<keyword evidence="13" id="KW-1185">Reference proteome</keyword>
<evidence type="ECO:0000256" key="1">
    <source>
        <dbReference type="ARBA" id="ARBA00004370"/>
    </source>
</evidence>
<dbReference type="GO" id="GO:0016020">
    <property type="term" value="C:membrane"/>
    <property type="evidence" value="ECO:0007669"/>
    <property type="project" value="UniProtKB-SubCell"/>
</dbReference>
<keyword evidence="6" id="KW-1133">Transmembrane helix</keyword>
<comment type="similarity">
    <text evidence="2">Belongs to the cytochrome P450 family.</text>
</comment>
<evidence type="ECO:0000256" key="2">
    <source>
        <dbReference type="ARBA" id="ARBA00010617"/>
    </source>
</evidence>
<evidence type="ECO:0000256" key="5">
    <source>
        <dbReference type="ARBA" id="ARBA00022723"/>
    </source>
</evidence>
<dbReference type="InterPro" id="IPR050665">
    <property type="entry name" value="Cytochrome_P450_Monooxygen"/>
</dbReference>
<organism evidence="12 13">
    <name type="scientific">Cinchona calisaya</name>
    <dbReference type="NCBI Taxonomy" id="153742"/>
    <lineage>
        <taxon>Eukaryota</taxon>
        <taxon>Viridiplantae</taxon>
        <taxon>Streptophyta</taxon>
        <taxon>Embryophyta</taxon>
        <taxon>Tracheophyta</taxon>
        <taxon>Spermatophyta</taxon>
        <taxon>Magnoliopsida</taxon>
        <taxon>eudicotyledons</taxon>
        <taxon>Gunneridae</taxon>
        <taxon>Pentapetalae</taxon>
        <taxon>asterids</taxon>
        <taxon>lamiids</taxon>
        <taxon>Gentianales</taxon>
        <taxon>Rubiaceae</taxon>
        <taxon>Cinchonoideae</taxon>
        <taxon>Cinchoneae</taxon>
        <taxon>Cinchona</taxon>
    </lineage>
</organism>
<comment type="cofactor">
    <cofactor evidence="11">
        <name>heme</name>
        <dbReference type="ChEBI" id="CHEBI:30413"/>
    </cofactor>
</comment>
<comment type="caution">
    <text evidence="12">The sequence shown here is derived from an EMBL/GenBank/DDBJ whole genome shotgun (WGS) entry which is preliminary data.</text>
</comment>
<keyword evidence="7" id="KW-0560">Oxidoreductase</keyword>
<evidence type="ECO:0000256" key="4">
    <source>
        <dbReference type="ARBA" id="ARBA00022692"/>
    </source>
</evidence>
<evidence type="ECO:0000256" key="10">
    <source>
        <dbReference type="ARBA" id="ARBA00023136"/>
    </source>
</evidence>
<keyword evidence="5 11" id="KW-0479">Metal-binding</keyword>
<feature type="binding site" description="axial binding residue" evidence="11">
    <location>
        <position position="1301"/>
    </location>
    <ligand>
        <name>heme</name>
        <dbReference type="ChEBI" id="CHEBI:30413"/>
    </ligand>
    <ligandPart>
        <name>Fe</name>
        <dbReference type="ChEBI" id="CHEBI:18248"/>
    </ligandPart>
</feature>
<name>A0ABD2Z562_9GENT</name>
<evidence type="ECO:0000256" key="3">
    <source>
        <dbReference type="ARBA" id="ARBA00022617"/>
    </source>
</evidence>
<dbReference type="GO" id="GO:0009753">
    <property type="term" value="P:response to jasmonic acid"/>
    <property type="evidence" value="ECO:0007669"/>
    <property type="project" value="UniProtKB-ARBA"/>
</dbReference>
<dbReference type="PRINTS" id="PR00385">
    <property type="entry name" value="P450"/>
</dbReference>
<dbReference type="Gene3D" id="1.10.630.10">
    <property type="entry name" value="Cytochrome P450"/>
    <property type="match status" value="3"/>
</dbReference>
<protein>
    <recommendedName>
        <fullName evidence="14">Cytochrome P450</fullName>
    </recommendedName>
</protein>
<evidence type="ECO:0000256" key="6">
    <source>
        <dbReference type="ARBA" id="ARBA00022989"/>
    </source>
</evidence>
<dbReference type="Proteomes" id="UP001630127">
    <property type="component" value="Unassembled WGS sequence"/>
</dbReference>
<keyword evidence="4" id="KW-0812">Transmembrane</keyword>
<sequence>MPFNHDILRRVDPSYLKWSAKYGKNFLFWHGSTPRLALAEPELIKDVMLNKPGGVEKPDFPPLAKPLFGDGLIALHGDKWTFHRKVANQGLTLDRIKAWIPDVVDCTKEVLKKWDDEKGERKEIEVDVLKEFHILSAEILSRTAFGSSFEEGKLIFQLQDQQALLSLKGIRNAEIPGLRFLPTHDNRMRWGIQKKIRNTIRKIVYKEKKIEQNSNSLISLFASGGLPVEEIIDECQTFYFAGKETVAILSTWAILLLALHQDWQRKAREEVFRVCKNDDLPGADNLNDFKILSMIVNETLRLYPPVPFLIRHTTKNIKLGKLEIPAATQFYLALTAVHHDKDVWGEDANEFNPQRFAEPRKHLASFFPLGLGPRICVGKETVAILSTSATLLALHHQDWQSNARGVFRVCKNDDLPSAHNLNDFKIGIRGPGYRPIFGNSKEFREEFDAISRKPMALFSHDIVHRADPSYHKWTAMYGKTMLFWHGSTPRLALADPDMIKEIFLNKSGHVIKVKLPPLAEQLFGKGLIDLHGEKWSIHRKVANPAFIMDRVKAWVPEVVDSTQEVLKKWQIGIKERNEIEVDVLKEFHILSAEILSKTAFGCNFEEGKHIFELQDQQAMLTLQALRTVYIPGLRFLPTHDNRMRWKVEKETRRLIRKLIDREKKAGGNSKCLLSFLLWGGLPVEEVIDECQTFYFAGKEAVAIFLTWTLLLLALHQEWQTKAREEVFRVCKNDELPNADTLNELKVVGMILNEALRLYNPIPDIFREASQDMKLGNLDIPAATQFYLPVSATHHNTEIWGADANEFNPERFAEPRKHLASYFPFSLGSRICIGQNFAVMEGKIILSMILKQFSFALSPSYVHAPVAFLTVQPQFGAQILFRRLHFKRLGIQGPKYHLLYGNSEDIKRQLSEAGSKPISFNHDILHRVAPHYHKWSAIYGRTFLFWFGTRPRLTLADPDIIKELMLNHTDCVDKLPFNPVSRQLFGQGLVGLFGKKWAIHRRISSKAFNMERVKAWVPDIVASTMKLLNKWEEERGGRDEFELDVHKELHELSAEIISVTAFGSSFEEGKRIFQLQEKQISFTLQAMRSIYIPGLRFLPTKNNRIREKLEKETRHSIRKVINTNRNAGENSKNLLCLLMAAYKNFDDEEEGLEVEEVIDECKTFYFAGKETTANLLTWALLLLALHQEWQNKAREEVIRVCKGSLLPNAENINDLKLVTMIINETLRLYPPIAQQTRKTSKSIKLGKLDIPVNTEFYVALTAVHHDTDIWGEDANEFNPSRFIEPKKHLGSYFPFGLGPRICVGQNLAVVEAKIILAMIVRQFSFRVSPSYVHAPMMYMTLQPQYGAPILFRSVSG</sequence>
<dbReference type="Pfam" id="PF00067">
    <property type="entry name" value="p450"/>
    <property type="match status" value="3"/>
</dbReference>
<dbReference type="PRINTS" id="PR00463">
    <property type="entry name" value="EP450I"/>
</dbReference>
<proteinExistence type="inferred from homology"/>
<dbReference type="GO" id="GO:0046872">
    <property type="term" value="F:metal ion binding"/>
    <property type="evidence" value="ECO:0007669"/>
    <property type="project" value="UniProtKB-KW"/>
</dbReference>
<dbReference type="InterPro" id="IPR001128">
    <property type="entry name" value="Cyt_P450"/>
</dbReference>
<evidence type="ECO:0000313" key="12">
    <source>
        <dbReference type="EMBL" id="KAL3514618.1"/>
    </source>
</evidence>
<dbReference type="SUPFAM" id="SSF48264">
    <property type="entry name" value="Cytochrome P450"/>
    <property type="match status" value="3"/>
</dbReference>
<keyword evidence="3 11" id="KW-0349">Heme</keyword>
<dbReference type="InterPro" id="IPR036396">
    <property type="entry name" value="Cyt_P450_sf"/>
</dbReference>
<accession>A0ABD2Z562</accession>
<keyword evidence="10" id="KW-0472">Membrane</keyword>
<dbReference type="PANTHER" id="PTHR24282">
    <property type="entry name" value="CYTOCHROME P450 FAMILY MEMBER"/>
    <property type="match status" value="1"/>
</dbReference>
<dbReference type="PROSITE" id="PS00086">
    <property type="entry name" value="CYTOCHROME_P450"/>
    <property type="match status" value="2"/>
</dbReference>
<dbReference type="GO" id="GO:0009820">
    <property type="term" value="P:alkaloid metabolic process"/>
    <property type="evidence" value="ECO:0007669"/>
    <property type="project" value="UniProtKB-ARBA"/>
</dbReference>
<evidence type="ECO:0000256" key="9">
    <source>
        <dbReference type="ARBA" id="ARBA00023033"/>
    </source>
</evidence>
<dbReference type="EMBL" id="JBJUIK010000011">
    <property type="protein sequence ID" value="KAL3514618.1"/>
    <property type="molecule type" value="Genomic_DNA"/>
</dbReference>
<evidence type="ECO:0000256" key="8">
    <source>
        <dbReference type="ARBA" id="ARBA00023004"/>
    </source>
</evidence>
<keyword evidence="8 11" id="KW-0408">Iron</keyword>
<dbReference type="InterPro" id="IPR017972">
    <property type="entry name" value="Cyt_P450_CS"/>
</dbReference>
<reference evidence="12 13" key="1">
    <citation type="submission" date="2024-11" db="EMBL/GenBank/DDBJ databases">
        <title>A near-complete genome assembly of Cinchona calisaya.</title>
        <authorList>
            <person name="Lian D.C."/>
            <person name="Zhao X.W."/>
            <person name="Wei L."/>
        </authorList>
    </citation>
    <scope>NUCLEOTIDE SEQUENCE [LARGE SCALE GENOMIC DNA]</scope>
    <source>
        <tissue evidence="12">Nenye</tissue>
    </source>
</reference>
<dbReference type="FunFam" id="1.10.630.10:FF:000029">
    <property type="entry name" value="Cytochrome P450 734A1"/>
    <property type="match status" value="2"/>
</dbReference>
<gene>
    <name evidence="12" type="ORF">ACH5RR_027335</name>
</gene>